<evidence type="ECO:0000256" key="8">
    <source>
        <dbReference type="ARBA" id="ARBA00023027"/>
    </source>
</evidence>
<dbReference type="Proteomes" id="UP000023067">
    <property type="component" value="Unassembled WGS sequence"/>
</dbReference>
<dbReference type="Gene3D" id="3.90.79.20">
    <property type="match status" value="1"/>
</dbReference>
<keyword evidence="7" id="KW-0460">Magnesium</keyword>
<dbReference type="GO" id="GO:0035529">
    <property type="term" value="F:NADH pyrophosphatase activity"/>
    <property type="evidence" value="ECO:0007669"/>
    <property type="project" value="TreeGrafter"/>
</dbReference>
<dbReference type="InterPro" id="IPR049734">
    <property type="entry name" value="NudC-like_C"/>
</dbReference>
<organism evidence="11 12">
    <name type="scientific">Brachybacterium phenoliresistens</name>
    <dbReference type="NCBI Taxonomy" id="396014"/>
    <lineage>
        <taxon>Bacteria</taxon>
        <taxon>Bacillati</taxon>
        <taxon>Actinomycetota</taxon>
        <taxon>Actinomycetes</taxon>
        <taxon>Micrococcales</taxon>
        <taxon>Dermabacteraceae</taxon>
        <taxon>Brachybacterium</taxon>
    </lineage>
</organism>
<dbReference type="GO" id="GO:0006742">
    <property type="term" value="P:NADP+ catabolic process"/>
    <property type="evidence" value="ECO:0007669"/>
    <property type="project" value="TreeGrafter"/>
</dbReference>
<evidence type="ECO:0000259" key="10">
    <source>
        <dbReference type="PROSITE" id="PS51462"/>
    </source>
</evidence>
<evidence type="ECO:0000256" key="5">
    <source>
        <dbReference type="ARBA" id="ARBA00022723"/>
    </source>
</evidence>
<dbReference type="EMBL" id="JDYK01000013">
    <property type="protein sequence ID" value="EWS80682.1"/>
    <property type="molecule type" value="Genomic_DNA"/>
</dbReference>
<dbReference type="eggNOG" id="COG2816">
    <property type="taxonomic scope" value="Bacteria"/>
</dbReference>
<keyword evidence="5" id="KW-0479">Metal-binding</keyword>
<dbReference type="EC" id="3.6.1.22" evidence="4"/>
<comment type="similarity">
    <text evidence="3">Belongs to the Nudix hydrolase family. NudC subfamily.</text>
</comment>
<dbReference type="GO" id="GO:0046872">
    <property type="term" value="F:metal ion binding"/>
    <property type="evidence" value="ECO:0007669"/>
    <property type="project" value="UniProtKB-KW"/>
</dbReference>
<dbReference type="GO" id="GO:0019677">
    <property type="term" value="P:NAD+ catabolic process"/>
    <property type="evidence" value="ECO:0007669"/>
    <property type="project" value="TreeGrafter"/>
</dbReference>
<evidence type="ECO:0000256" key="6">
    <source>
        <dbReference type="ARBA" id="ARBA00022801"/>
    </source>
</evidence>
<dbReference type="Gene3D" id="3.90.79.10">
    <property type="entry name" value="Nucleoside Triphosphate Pyrophosphohydrolase"/>
    <property type="match status" value="1"/>
</dbReference>
<evidence type="ECO:0000256" key="1">
    <source>
        <dbReference type="ARBA" id="ARBA00001946"/>
    </source>
</evidence>
<evidence type="ECO:0000256" key="3">
    <source>
        <dbReference type="ARBA" id="ARBA00009595"/>
    </source>
</evidence>
<dbReference type="InterPro" id="IPR050241">
    <property type="entry name" value="NAD-cap_RNA_hydrolase_NudC"/>
</dbReference>
<comment type="cofactor">
    <cofactor evidence="1">
        <name>Mg(2+)</name>
        <dbReference type="ChEBI" id="CHEBI:18420"/>
    </cofactor>
</comment>
<gene>
    <name evidence="11" type="ORF">BF93_02195</name>
</gene>
<dbReference type="SUPFAM" id="SSF55811">
    <property type="entry name" value="Nudix"/>
    <property type="match status" value="1"/>
</dbReference>
<dbReference type="Pfam" id="PF09297">
    <property type="entry name" value="Zn_ribbon_NUD"/>
    <property type="match status" value="1"/>
</dbReference>
<sequence length="308" mass="33412">MVTMRGPQLMTPLTAIGPDRDAIGRLAEGVLDPGEDVRYLVTRAGTVSLAEGEEGALVLALETSDPRRGLRTPLVYLGRRDGLRIIAAEDPEPGPELDDPGRDLRDIRQVAPRLDPATASFALAASAMGTWHRTHRHCPQCGALLEPAVAGWVLRCTEDGSEHFPRTDAAVIMAVRDGSDRLLLARNAGFRGRFHSVLAGFVEPGETLENAVVREVFEEVSCAVQELEYVGSQPWPFPRSLMVGYRAWVEDPESLALTDGELAEARWFRREELAAALAAGEVEIPAGSSIGRALIEDWYGAPIPTDGE</sequence>
<protein>
    <recommendedName>
        <fullName evidence="4">NAD(+) diphosphatase</fullName>
        <ecNumber evidence="4">3.6.1.22</ecNumber>
    </recommendedName>
</protein>
<reference evidence="11 12" key="1">
    <citation type="submission" date="2014-02" db="EMBL/GenBank/DDBJ databases">
        <title>Genome sequence of Brachybacterium phenoliresistens strain W13A50.</title>
        <authorList>
            <person name="Wang X."/>
        </authorList>
    </citation>
    <scope>NUCLEOTIDE SEQUENCE [LARGE SCALE GENOMIC DNA]</scope>
    <source>
        <strain evidence="11 12">W13A50</strain>
    </source>
</reference>
<evidence type="ECO:0000313" key="11">
    <source>
        <dbReference type="EMBL" id="EWS80682.1"/>
    </source>
</evidence>
<dbReference type="OrthoDB" id="9791656at2"/>
<comment type="catalytic activity">
    <reaction evidence="9">
        <text>a 5'-end NAD(+)-phospho-ribonucleoside in mRNA + H2O = a 5'-end phospho-adenosine-phospho-ribonucleoside in mRNA + beta-nicotinamide D-ribonucleotide + 2 H(+)</text>
        <dbReference type="Rhea" id="RHEA:60876"/>
        <dbReference type="Rhea" id="RHEA-COMP:15698"/>
        <dbReference type="Rhea" id="RHEA-COMP:15719"/>
        <dbReference type="ChEBI" id="CHEBI:14649"/>
        <dbReference type="ChEBI" id="CHEBI:15377"/>
        <dbReference type="ChEBI" id="CHEBI:15378"/>
        <dbReference type="ChEBI" id="CHEBI:144029"/>
        <dbReference type="ChEBI" id="CHEBI:144051"/>
    </reaction>
    <physiologicalReaction direction="left-to-right" evidence="9">
        <dbReference type="Rhea" id="RHEA:60877"/>
    </physiologicalReaction>
</comment>
<proteinExistence type="inferred from homology"/>
<dbReference type="CDD" id="cd03429">
    <property type="entry name" value="NUDIX_NADH_pyrophosphatase_Nudt13"/>
    <property type="match status" value="1"/>
</dbReference>
<evidence type="ECO:0000256" key="7">
    <source>
        <dbReference type="ARBA" id="ARBA00022842"/>
    </source>
</evidence>
<comment type="caution">
    <text evidence="11">The sequence shown here is derived from an EMBL/GenBank/DDBJ whole genome shotgun (WGS) entry which is preliminary data.</text>
</comment>
<dbReference type="InterPro" id="IPR015376">
    <property type="entry name" value="Znr_NADH_PPase"/>
</dbReference>
<dbReference type="InterPro" id="IPR015375">
    <property type="entry name" value="NADH_PPase-like_N"/>
</dbReference>
<keyword evidence="8" id="KW-0520">NAD</keyword>
<accession>Z9JSE8</accession>
<evidence type="ECO:0000256" key="9">
    <source>
        <dbReference type="ARBA" id="ARBA00023679"/>
    </source>
</evidence>
<feature type="domain" description="Nudix hydrolase" evidence="10">
    <location>
        <begin position="165"/>
        <end position="290"/>
    </location>
</feature>
<dbReference type="InterPro" id="IPR000086">
    <property type="entry name" value="NUDIX_hydrolase_dom"/>
</dbReference>
<keyword evidence="6 11" id="KW-0378">Hydrolase</keyword>
<keyword evidence="12" id="KW-1185">Reference proteome</keyword>
<dbReference type="GO" id="GO:0005829">
    <property type="term" value="C:cytosol"/>
    <property type="evidence" value="ECO:0007669"/>
    <property type="project" value="TreeGrafter"/>
</dbReference>
<dbReference type="PATRIC" id="fig|396014.3.peg.2472"/>
<comment type="cofactor">
    <cofactor evidence="2">
        <name>Zn(2+)</name>
        <dbReference type="ChEBI" id="CHEBI:29105"/>
    </cofactor>
</comment>
<dbReference type="PROSITE" id="PS51462">
    <property type="entry name" value="NUDIX"/>
    <property type="match status" value="1"/>
</dbReference>
<dbReference type="Pfam" id="PF00293">
    <property type="entry name" value="NUDIX"/>
    <property type="match status" value="1"/>
</dbReference>
<evidence type="ECO:0000256" key="2">
    <source>
        <dbReference type="ARBA" id="ARBA00001947"/>
    </source>
</evidence>
<dbReference type="Pfam" id="PF09296">
    <property type="entry name" value="NUDIX-like"/>
    <property type="match status" value="1"/>
</dbReference>
<dbReference type="HOGENOM" id="CLU_037162_0_4_11"/>
<name>Z9JSE8_9MICO</name>
<dbReference type="AlphaFoldDB" id="Z9JSE8"/>
<dbReference type="PANTHER" id="PTHR42904">
    <property type="entry name" value="NUDIX HYDROLASE, NUDC SUBFAMILY"/>
    <property type="match status" value="1"/>
</dbReference>
<dbReference type="RefSeq" id="WP_038373053.1">
    <property type="nucleotide sequence ID" value="NZ_BAAAOW010000002.1"/>
</dbReference>
<dbReference type="InterPro" id="IPR015797">
    <property type="entry name" value="NUDIX_hydrolase-like_dom_sf"/>
</dbReference>
<dbReference type="PANTHER" id="PTHR42904:SF6">
    <property type="entry name" value="NAD-CAPPED RNA HYDROLASE NUDT12"/>
    <property type="match status" value="1"/>
</dbReference>
<dbReference type="STRING" id="396014.BF93_02195"/>
<evidence type="ECO:0000256" key="4">
    <source>
        <dbReference type="ARBA" id="ARBA00012381"/>
    </source>
</evidence>
<dbReference type="NCBIfam" id="NF001299">
    <property type="entry name" value="PRK00241.1"/>
    <property type="match status" value="1"/>
</dbReference>
<evidence type="ECO:0000313" key="12">
    <source>
        <dbReference type="Proteomes" id="UP000023067"/>
    </source>
</evidence>